<accession>A0A437AIE7</accession>
<keyword evidence="2" id="KW-1185">Reference proteome</keyword>
<proteinExistence type="predicted"/>
<dbReference type="VEuPathDB" id="MicrosporidiaDB:TUBRATIS_27190"/>
<dbReference type="Proteomes" id="UP000282876">
    <property type="component" value="Unassembled WGS sequence"/>
</dbReference>
<comment type="caution">
    <text evidence="1">The sequence shown here is derived from an EMBL/GenBank/DDBJ whole genome shotgun (WGS) entry which is preliminary data.</text>
</comment>
<dbReference type="AlphaFoldDB" id="A0A437AIE7"/>
<name>A0A437AIE7_9MICR</name>
<organism evidence="1 2">
    <name type="scientific">Tubulinosema ratisbonensis</name>
    <dbReference type="NCBI Taxonomy" id="291195"/>
    <lineage>
        <taxon>Eukaryota</taxon>
        <taxon>Fungi</taxon>
        <taxon>Fungi incertae sedis</taxon>
        <taxon>Microsporidia</taxon>
        <taxon>Tubulinosematoidea</taxon>
        <taxon>Tubulinosematidae</taxon>
        <taxon>Tubulinosema</taxon>
    </lineage>
</organism>
<sequence>MHATYIELELPINKIPTRFHIYENEESVFIYVGQSAAEVALYNDILADKLKKSEPFRSKKSTFLCKLTDSKDINVIVTVLKEMIMGENLEIIKNRIINEKQNKET</sequence>
<gene>
    <name evidence="1" type="ORF">TUBRATIS_27190</name>
</gene>
<dbReference type="OrthoDB" id="2186991at2759"/>
<dbReference type="EMBL" id="RCSS01000753">
    <property type="protein sequence ID" value="RVD90847.1"/>
    <property type="molecule type" value="Genomic_DNA"/>
</dbReference>
<evidence type="ECO:0000313" key="1">
    <source>
        <dbReference type="EMBL" id="RVD90847.1"/>
    </source>
</evidence>
<reference evidence="1 2" key="1">
    <citation type="submission" date="2018-10" db="EMBL/GenBank/DDBJ databases">
        <title>Draft genome sequence of the microsporidian Tubulinosema ratisbonensis.</title>
        <authorList>
            <person name="Polonais V."/>
            <person name="Peyretaillade E."/>
            <person name="Niehus S."/>
            <person name="Wawrzyniak I."/>
            <person name="Franchet A."/>
            <person name="Gaspin C."/>
            <person name="Reichstadt M."/>
            <person name="Belser C."/>
            <person name="Labadie K."/>
            <person name="Delbac F."/>
            <person name="Ferrandon D."/>
        </authorList>
    </citation>
    <scope>NUCLEOTIDE SEQUENCE [LARGE SCALE GENOMIC DNA]</scope>
    <source>
        <strain evidence="1 2">Franzen</strain>
    </source>
</reference>
<protein>
    <submittedName>
        <fullName evidence="1">Uncharacterized protein</fullName>
    </submittedName>
</protein>
<evidence type="ECO:0000313" key="2">
    <source>
        <dbReference type="Proteomes" id="UP000282876"/>
    </source>
</evidence>